<reference evidence="2" key="1">
    <citation type="submission" date="2014-09" db="EMBL/GenBank/DDBJ databases">
        <authorList>
            <person name="Mudge J."/>
            <person name="Ramaraj T."/>
            <person name="Lindquist I.E."/>
            <person name="Bharti A.K."/>
            <person name="Sundararajan A."/>
            <person name="Cameron C.T."/>
            <person name="Woodward J.E."/>
            <person name="May G.D."/>
            <person name="Brubaker C."/>
            <person name="Broadhvest J."/>
            <person name="Wilkins T.A."/>
        </authorList>
    </citation>
    <scope>NUCLEOTIDE SEQUENCE</scope>
    <source>
        <strain evidence="2">cv. AKA8401</strain>
    </source>
</reference>
<keyword evidence="2" id="KW-1185">Reference proteome</keyword>
<dbReference type="AlphaFoldDB" id="A0A0B0MY01"/>
<proteinExistence type="predicted"/>
<organism evidence="1 2">
    <name type="scientific">Gossypium arboreum</name>
    <name type="common">Tree cotton</name>
    <name type="synonym">Gossypium nanking</name>
    <dbReference type="NCBI Taxonomy" id="29729"/>
    <lineage>
        <taxon>Eukaryota</taxon>
        <taxon>Viridiplantae</taxon>
        <taxon>Streptophyta</taxon>
        <taxon>Embryophyta</taxon>
        <taxon>Tracheophyta</taxon>
        <taxon>Spermatophyta</taxon>
        <taxon>Magnoliopsida</taxon>
        <taxon>eudicotyledons</taxon>
        <taxon>Gunneridae</taxon>
        <taxon>Pentapetalae</taxon>
        <taxon>rosids</taxon>
        <taxon>malvids</taxon>
        <taxon>Malvales</taxon>
        <taxon>Malvaceae</taxon>
        <taxon>Malvoideae</taxon>
        <taxon>Gossypium</taxon>
    </lineage>
</organism>
<sequence length="30" mass="3352">MVSSIELNSKLIQAESKLLRADISVNSYEL</sequence>
<dbReference type="Proteomes" id="UP000032142">
    <property type="component" value="Unassembled WGS sequence"/>
</dbReference>
<evidence type="ECO:0000313" key="2">
    <source>
        <dbReference type="Proteomes" id="UP000032142"/>
    </source>
</evidence>
<accession>A0A0B0MY01</accession>
<gene>
    <name evidence="1" type="ORF">F383_30157</name>
</gene>
<dbReference type="EMBL" id="JRRC01410184">
    <property type="protein sequence ID" value="KHG04359.1"/>
    <property type="molecule type" value="Genomic_DNA"/>
</dbReference>
<evidence type="ECO:0000313" key="1">
    <source>
        <dbReference type="EMBL" id="KHG04359.1"/>
    </source>
</evidence>
<protein>
    <submittedName>
        <fullName evidence="1">Uncharacterized protein</fullName>
    </submittedName>
</protein>
<comment type="caution">
    <text evidence="1">The sequence shown here is derived from an EMBL/GenBank/DDBJ whole genome shotgun (WGS) entry which is preliminary data.</text>
</comment>
<name>A0A0B0MY01_GOSAR</name>